<comment type="caution">
    <text evidence="1">The sequence shown here is derived from an EMBL/GenBank/DDBJ whole genome shotgun (WGS) entry which is preliminary data.</text>
</comment>
<reference evidence="1" key="1">
    <citation type="journal article" date="2023" name="IMA Fungus">
        <title>Comparative genomic study of the Penicillium genus elucidates a diverse pangenome and 15 lateral gene transfer events.</title>
        <authorList>
            <person name="Petersen C."/>
            <person name="Sorensen T."/>
            <person name="Nielsen M.R."/>
            <person name="Sondergaard T.E."/>
            <person name="Sorensen J.L."/>
            <person name="Fitzpatrick D.A."/>
            <person name="Frisvad J.C."/>
            <person name="Nielsen K.L."/>
        </authorList>
    </citation>
    <scope>NUCLEOTIDE SEQUENCE</scope>
    <source>
        <strain evidence="1">IBT 15450</strain>
    </source>
</reference>
<evidence type="ECO:0000313" key="2">
    <source>
        <dbReference type="Proteomes" id="UP001219568"/>
    </source>
</evidence>
<sequence length="204" mass="23533">MVDGIAEQSMQGLRSFGQKFVDREDHANGLLNGFDRHIRGLSKSLRPFLLFPDHQDPDRLYMWACDGAGKFQKLYSRKPPKDPFPEDKYAFSYSEVTPSPIQFINYRTDILSYYKEAFFDLEEGNFVANSAKQRGLSDLEVLQELAAGGVKAMKEIDEIPTDRLIIERVQEFSKGWVMFGTAHRSYGLVRMLEDHDLQPYSEDF</sequence>
<dbReference type="EMBL" id="JAQJZL010000005">
    <property type="protein sequence ID" value="KAJ6041596.1"/>
    <property type="molecule type" value="Genomic_DNA"/>
</dbReference>
<gene>
    <name evidence="1" type="ORF">N7460_006986</name>
</gene>
<name>A0AAD6N8K3_PENCN</name>
<dbReference type="Gene3D" id="1.10.600.10">
    <property type="entry name" value="Farnesyl Diphosphate Synthase"/>
    <property type="match status" value="1"/>
</dbReference>
<keyword evidence="2" id="KW-1185">Reference proteome</keyword>
<evidence type="ECO:0000313" key="1">
    <source>
        <dbReference type="EMBL" id="KAJ6041596.1"/>
    </source>
</evidence>
<protein>
    <submittedName>
        <fullName evidence="1">Terpenoid synthase</fullName>
    </submittedName>
</protein>
<organism evidence="1 2">
    <name type="scientific">Penicillium canescens</name>
    <dbReference type="NCBI Taxonomy" id="5083"/>
    <lineage>
        <taxon>Eukaryota</taxon>
        <taxon>Fungi</taxon>
        <taxon>Dikarya</taxon>
        <taxon>Ascomycota</taxon>
        <taxon>Pezizomycotina</taxon>
        <taxon>Eurotiomycetes</taxon>
        <taxon>Eurotiomycetidae</taxon>
        <taxon>Eurotiales</taxon>
        <taxon>Aspergillaceae</taxon>
        <taxon>Penicillium</taxon>
    </lineage>
</organism>
<accession>A0AAD6N8K3</accession>
<reference evidence="1" key="2">
    <citation type="submission" date="2023-01" db="EMBL/GenBank/DDBJ databases">
        <authorList>
            <person name="Petersen C."/>
        </authorList>
    </citation>
    <scope>NUCLEOTIDE SEQUENCE</scope>
    <source>
        <strain evidence="1">IBT 15450</strain>
    </source>
</reference>
<proteinExistence type="predicted"/>
<dbReference type="InterPro" id="IPR008949">
    <property type="entry name" value="Isoprenoid_synthase_dom_sf"/>
</dbReference>
<dbReference type="AlphaFoldDB" id="A0AAD6N8K3"/>
<dbReference type="Proteomes" id="UP001219568">
    <property type="component" value="Unassembled WGS sequence"/>
</dbReference>